<dbReference type="InterPro" id="IPR005754">
    <property type="entry name" value="Sortase"/>
</dbReference>
<evidence type="ECO:0000313" key="6">
    <source>
        <dbReference type="Proteomes" id="UP000029108"/>
    </source>
</evidence>
<dbReference type="NCBIfam" id="TIGR01076">
    <property type="entry name" value="sortase_fam"/>
    <property type="match status" value="1"/>
</dbReference>
<organism evidence="5 6">
    <name type="scientific">Bifidobacterium biavatii DSM 23969</name>
    <dbReference type="NCBI Taxonomy" id="1437608"/>
    <lineage>
        <taxon>Bacteria</taxon>
        <taxon>Bacillati</taxon>
        <taxon>Actinomycetota</taxon>
        <taxon>Actinomycetes</taxon>
        <taxon>Bifidobacteriales</taxon>
        <taxon>Bifidobacteriaceae</taxon>
        <taxon>Bifidobacterium</taxon>
    </lineage>
</organism>
<evidence type="ECO:0000256" key="2">
    <source>
        <dbReference type="PIRSR" id="PIRSR605754-1"/>
    </source>
</evidence>
<dbReference type="eggNOG" id="COG3764">
    <property type="taxonomic scope" value="Bacteria"/>
</dbReference>
<gene>
    <name evidence="5" type="ORF">BBIA_0779</name>
</gene>
<feature type="compositionally biased region" description="Low complexity" evidence="3">
    <location>
        <begin position="299"/>
        <end position="309"/>
    </location>
</feature>
<feature type="region of interest" description="Disordered" evidence="3">
    <location>
        <begin position="325"/>
        <end position="358"/>
    </location>
</feature>
<dbReference type="OrthoDB" id="5242161at2"/>
<keyword evidence="1" id="KW-0378">Hydrolase</keyword>
<dbReference type="GO" id="GO:0016787">
    <property type="term" value="F:hydrolase activity"/>
    <property type="evidence" value="ECO:0007669"/>
    <property type="project" value="UniProtKB-KW"/>
</dbReference>
<keyword evidence="4" id="KW-0812">Transmembrane</keyword>
<protein>
    <submittedName>
        <fullName evidence="5">Sortase</fullName>
    </submittedName>
</protein>
<keyword evidence="4" id="KW-0472">Membrane</keyword>
<name>A0A086ZXG5_9BIFI</name>
<dbReference type="AlphaFoldDB" id="A0A086ZXG5"/>
<keyword evidence="4" id="KW-1133">Transmembrane helix</keyword>
<feature type="transmembrane region" description="Helical" evidence="4">
    <location>
        <begin position="12"/>
        <end position="35"/>
    </location>
</feature>
<sequence length="358" mass="39397">MAVQRRKRRPIDIISTIISVFFAVVLVVGIGLLAYPSVADWWNRMHQSRAVATYIEQTEDLSKAKKQEMLKAAREYNAKLPSIADRWRLTDEQKKEYESILDVSGTGIMGYVTIPKLKVRFPVYHGTDEGVLQIAIGHLEGSSLPVGGATTHAVVSGHTGLPSAKLLTGLDTLVKGDTFAFHVLDETYTYQVDKISVVLPNELDNLNIEDGKDYATVVTCTPYGVNTHRLLVRGHRIPNPKTPDTTDYDTPVRTYTTAIVSVAATVFILGIILVRWLVVRRRRPRGGHSTGVTGKPAKSNAANATTGNINTSANASADIMQYDNPNIAADSTNPNITQRNTTNANIEDDWTSFFDESR</sequence>
<evidence type="ECO:0000256" key="1">
    <source>
        <dbReference type="ARBA" id="ARBA00022801"/>
    </source>
</evidence>
<dbReference type="RefSeq" id="WP_081892019.1">
    <property type="nucleotide sequence ID" value="NZ_JDUU01000024.1"/>
</dbReference>
<reference evidence="5 6" key="1">
    <citation type="submission" date="2014-03" db="EMBL/GenBank/DDBJ databases">
        <title>Genomics of Bifidobacteria.</title>
        <authorList>
            <person name="Ventura M."/>
            <person name="Milani C."/>
            <person name="Lugli G.A."/>
        </authorList>
    </citation>
    <scope>NUCLEOTIDE SEQUENCE [LARGE SCALE GENOMIC DNA]</scope>
    <source>
        <strain evidence="5 6">DSM 23969</strain>
    </source>
</reference>
<evidence type="ECO:0000313" key="5">
    <source>
        <dbReference type="EMBL" id="KFI51215.1"/>
    </source>
</evidence>
<feature type="active site" description="Acyl-thioester intermediate" evidence="2">
    <location>
        <position position="220"/>
    </location>
</feature>
<feature type="transmembrane region" description="Helical" evidence="4">
    <location>
        <begin position="255"/>
        <end position="278"/>
    </location>
</feature>
<dbReference type="SUPFAM" id="SSF63817">
    <property type="entry name" value="Sortase"/>
    <property type="match status" value="1"/>
</dbReference>
<dbReference type="InterPro" id="IPR023365">
    <property type="entry name" value="Sortase_dom-sf"/>
</dbReference>
<accession>A0A086ZXG5</accession>
<dbReference type="InterPro" id="IPR042002">
    <property type="entry name" value="Sortase_C"/>
</dbReference>
<keyword evidence="6" id="KW-1185">Reference proteome</keyword>
<feature type="active site" description="Proton donor/acceptor" evidence="2">
    <location>
        <position position="158"/>
    </location>
</feature>
<evidence type="ECO:0000256" key="3">
    <source>
        <dbReference type="SAM" id="MobiDB-lite"/>
    </source>
</evidence>
<dbReference type="Pfam" id="PF04203">
    <property type="entry name" value="Sortase"/>
    <property type="match status" value="1"/>
</dbReference>
<proteinExistence type="predicted"/>
<dbReference type="CDD" id="cd05827">
    <property type="entry name" value="Sortase_C"/>
    <property type="match status" value="1"/>
</dbReference>
<evidence type="ECO:0000256" key="4">
    <source>
        <dbReference type="SAM" id="Phobius"/>
    </source>
</evidence>
<dbReference type="Gene3D" id="2.40.260.10">
    <property type="entry name" value="Sortase"/>
    <property type="match status" value="1"/>
</dbReference>
<dbReference type="NCBIfam" id="NF033745">
    <property type="entry name" value="class_C_sortase"/>
    <property type="match status" value="1"/>
</dbReference>
<comment type="caution">
    <text evidence="5">The sequence shown here is derived from an EMBL/GenBank/DDBJ whole genome shotgun (WGS) entry which is preliminary data.</text>
</comment>
<dbReference type="STRING" id="1437608.GCA_000771645_01289"/>
<feature type="compositionally biased region" description="Polar residues" evidence="3">
    <location>
        <begin position="329"/>
        <end position="345"/>
    </location>
</feature>
<dbReference type="Proteomes" id="UP000029108">
    <property type="component" value="Unassembled WGS sequence"/>
</dbReference>
<feature type="region of interest" description="Disordered" evidence="3">
    <location>
        <begin position="284"/>
        <end position="309"/>
    </location>
</feature>
<dbReference type="EMBL" id="JGYN01000010">
    <property type="protein sequence ID" value="KFI51215.1"/>
    <property type="molecule type" value="Genomic_DNA"/>
</dbReference>